<feature type="compositionally biased region" description="Basic and acidic residues" evidence="1">
    <location>
        <begin position="78"/>
        <end position="101"/>
    </location>
</feature>
<feature type="region of interest" description="Disordered" evidence="1">
    <location>
        <begin position="1"/>
        <end position="125"/>
    </location>
</feature>
<protein>
    <submittedName>
        <fullName evidence="2">Uncharacterized protein</fullName>
    </submittedName>
</protein>
<feature type="compositionally biased region" description="Basic and acidic residues" evidence="1">
    <location>
        <begin position="50"/>
        <end position="66"/>
    </location>
</feature>
<evidence type="ECO:0000313" key="3">
    <source>
        <dbReference type="Proteomes" id="UP000703269"/>
    </source>
</evidence>
<feature type="region of interest" description="Disordered" evidence="1">
    <location>
        <begin position="153"/>
        <end position="188"/>
    </location>
</feature>
<evidence type="ECO:0000313" key="2">
    <source>
        <dbReference type="EMBL" id="GJE98816.1"/>
    </source>
</evidence>
<sequence length="188" mass="20152">MPSLNSPSKLQHTQSTPDLQAETRHPAISRSGMLGAWVGALRRTLSRGGGAKDARERKGKARERAVQDIPNRVRQNRKHTDAREHALRLANVKDKENRAPEEGGMSGDGKGGECVESPEDPACDQQGVAGRVEVPAGRRAPLGDVTDLYTANAQSSWTTASSTAGAASRVEGDTIEESENEENEENEG</sequence>
<dbReference type="EMBL" id="BPQB01000095">
    <property type="protein sequence ID" value="GJE98816.1"/>
    <property type="molecule type" value="Genomic_DNA"/>
</dbReference>
<keyword evidence="3" id="KW-1185">Reference proteome</keyword>
<dbReference type="AlphaFoldDB" id="A0A9P3LKS1"/>
<evidence type="ECO:0000256" key="1">
    <source>
        <dbReference type="SAM" id="MobiDB-lite"/>
    </source>
</evidence>
<proteinExistence type="predicted"/>
<gene>
    <name evidence="2" type="ORF">PsYK624_150530</name>
</gene>
<dbReference type="Proteomes" id="UP000703269">
    <property type="component" value="Unassembled WGS sequence"/>
</dbReference>
<feature type="compositionally biased region" description="Acidic residues" evidence="1">
    <location>
        <begin position="173"/>
        <end position="188"/>
    </location>
</feature>
<feature type="compositionally biased region" description="Polar residues" evidence="1">
    <location>
        <begin position="1"/>
        <end position="18"/>
    </location>
</feature>
<accession>A0A9P3LKS1</accession>
<name>A0A9P3LKS1_9APHY</name>
<organism evidence="2 3">
    <name type="scientific">Phanerochaete sordida</name>
    <dbReference type="NCBI Taxonomy" id="48140"/>
    <lineage>
        <taxon>Eukaryota</taxon>
        <taxon>Fungi</taxon>
        <taxon>Dikarya</taxon>
        <taxon>Basidiomycota</taxon>
        <taxon>Agaricomycotina</taxon>
        <taxon>Agaricomycetes</taxon>
        <taxon>Polyporales</taxon>
        <taxon>Phanerochaetaceae</taxon>
        <taxon>Phanerochaete</taxon>
    </lineage>
</organism>
<comment type="caution">
    <text evidence="2">The sequence shown here is derived from an EMBL/GenBank/DDBJ whole genome shotgun (WGS) entry which is preliminary data.</text>
</comment>
<reference evidence="2 3" key="1">
    <citation type="submission" date="2021-08" db="EMBL/GenBank/DDBJ databases">
        <title>Draft Genome Sequence of Phanerochaete sordida strain YK-624.</title>
        <authorList>
            <person name="Mori T."/>
            <person name="Dohra H."/>
            <person name="Suzuki T."/>
            <person name="Kawagishi H."/>
            <person name="Hirai H."/>
        </authorList>
    </citation>
    <scope>NUCLEOTIDE SEQUENCE [LARGE SCALE GENOMIC DNA]</scope>
    <source>
        <strain evidence="2 3">YK-624</strain>
    </source>
</reference>
<feature type="compositionally biased region" description="Low complexity" evidence="1">
    <location>
        <begin position="153"/>
        <end position="168"/>
    </location>
</feature>